<evidence type="ECO:0000259" key="1">
    <source>
        <dbReference type="PROSITE" id="PS51704"/>
    </source>
</evidence>
<dbReference type="PANTHER" id="PTHR46211:SF1">
    <property type="entry name" value="GLYCEROPHOSPHODIESTER PHOSPHODIESTERASE, CYTOPLASMIC"/>
    <property type="match status" value="1"/>
</dbReference>
<dbReference type="PROSITE" id="PS51704">
    <property type="entry name" value="GP_PDE"/>
    <property type="match status" value="1"/>
</dbReference>
<feature type="domain" description="GP-PDE" evidence="1">
    <location>
        <begin position="3"/>
        <end position="239"/>
    </location>
</feature>
<accession>A0ABY4CK98</accession>
<dbReference type="Pfam" id="PF03009">
    <property type="entry name" value="GDPD"/>
    <property type="match status" value="1"/>
</dbReference>
<name>A0ABY4CK98_9BACL</name>
<dbReference type="EMBL" id="CP089291">
    <property type="protein sequence ID" value="UOF90941.1"/>
    <property type="molecule type" value="Genomic_DNA"/>
</dbReference>
<dbReference type="PANTHER" id="PTHR46211">
    <property type="entry name" value="GLYCEROPHOSPHORYL DIESTER PHOSPHODIESTERASE"/>
    <property type="match status" value="1"/>
</dbReference>
<organism evidence="2 3">
    <name type="scientific">Fodinisporobacter ferrooxydans</name>
    <dbReference type="NCBI Taxonomy" id="2901836"/>
    <lineage>
        <taxon>Bacteria</taxon>
        <taxon>Bacillati</taxon>
        <taxon>Bacillota</taxon>
        <taxon>Bacilli</taxon>
        <taxon>Bacillales</taxon>
        <taxon>Alicyclobacillaceae</taxon>
        <taxon>Fodinisporobacter</taxon>
    </lineage>
</organism>
<evidence type="ECO:0000313" key="3">
    <source>
        <dbReference type="Proteomes" id="UP000830167"/>
    </source>
</evidence>
<dbReference type="SUPFAM" id="SSF51695">
    <property type="entry name" value="PLC-like phosphodiesterases"/>
    <property type="match status" value="1"/>
</dbReference>
<evidence type="ECO:0000313" key="2">
    <source>
        <dbReference type="EMBL" id="UOF90941.1"/>
    </source>
</evidence>
<sequence length="239" mass="27005">MKNSCIAHRGWSGLAPENTLAAFKKTMDTPKIDMIELDVQLSRDGIPVVIHDYTLERTTNGSGDVSSFTLQELKRLDAGSWFSESFADERIPTLEEVFQLVKGNKRLNIEIKRAGDRSSGIEQTIADLVRAYNMESSVIVTSFNHESIRNLLTIAPEIKRGLIIYGMPILLQELLKDTGAAVLSMCYPYLTESFVRPLLDQDLDIIAWTIDQPEHMQQIAKLDERIGICTNHPERWLSL</sequence>
<dbReference type="RefSeq" id="WP_347437636.1">
    <property type="nucleotide sequence ID" value="NZ_CP089291.1"/>
</dbReference>
<dbReference type="InterPro" id="IPR030395">
    <property type="entry name" value="GP_PDE_dom"/>
</dbReference>
<dbReference type="InterPro" id="IPR017946">
    <property type="entry name" value="PLC-like_Pdiesterase_TIM-brl"/>
</dbReference>
<dbReference type="Gene3D" id="3.20.20.190">
    <property type="entry name" value="Phosphatidylinositol (PI) phosphodiesterase"/>
    <property type="match status" value="1"/>
</dbReference>
<protein>
    <submittedName>
        <fullName evidence="2">Glycerophosphodiester phosphodiesterase</fullName>
    </submittedName>
</protein>
<gene>
    <name evidence="2" type="ORF">LSG31_01235</name>
</gene>
<dbReference type="Proteomes" id="UP000830167">
    <property type="component" value="Chromosome"/>
</dbReference>
<reference evidence="2" key="1">
    <citation type="submission" date="2021-12" db="EMBL/GenBank/DDBJ databases">
        <title>Alicyclobacillaceae gen. nov., sp. nov., isolated from chalcocite enrichment system.</title>
        <authorList>
            <person name="Jiang Z."/>
        </authorList>
    </citation>
    <scope>NUCLEOTIDE SEQUENCE</scope>
    <source>
        <strain evidence="2">MYW30-H2</strain>
    </source>
</reference>
<proteinExistence type="predicted"/>
<keyword evidence="3" id="KW-1185">Reference proteome</keyword>